<evidence type="ECO:0000313" key="2">
    <source>
        <dbReference type="EMBL" id="KLO03882.1"/>
    </source>
</evidence>
<reference evidence="2 3" key="1">
    <citation type="submission" date="2015-04" db="EMBL/GenBank/DDBJ databases">
        <title>Complete genome sequence of Schizopora paradoxa KUC8140, a cosmopolitan wood degrader in East Asia.</title>
        <authorList>
            <consortium name="DOE Joint Genome Institute"/>
            <person name="Min B."/>
            <person name="Park H."/>
            <person name="Jang Y."/>
            <person name="Kim J.-J."/>
            <person name="Kim K.H."/>
            <person name="Pangilinan J."/>
            <person name="Lipzen A."/>
            <person name="Riley R."/>
            <person name="Grigoriev I.V."/>
            <person name="Spatafora J.W."/>
            <person name="Choi I.-G."/>
        </authorList>
    </citation>
    <scope>NUCLEOTIDE SEQUENCE [LARGE SCALE GENOMIC DNA]</scope>
    <source>
        <strain evidence="2 3">KUC8140</strain>
    </source>
</reference>
<keyword evidence="1" id="KW-1133">Transmembrane helix</keyword>
<dbReference type="AlphaFoldDB" id="A0A0H2QY36"/>
<name>A0A0H2QY36_9AGAM</name>
<protein>
    <submittedName>
        <fullName evidence="2">Uncharacterized protein</fullName>
    </submittedName>
</protein>
<keyword evidence="1" id="KW-0472">Membrane</keyword>
<organism evidence="2 3">
    <name type="scientific">Schizopora paradoxa</name>
    <dbReference type="NCBI Taxonomy" id="27342"/>
    <lineage>
        <taxon>Eukaryota</taxon>
        <taxon>Fungi</taxon>
        <taxon>Dikarya</taxon>
        <taxon>Basidiomycota</taxon>
        <taxon>Agaricomycotina</taxon>
        <taxon>Agaricomycetes</taxon>
        <taxon>Hymenochaetales</taxon>
        <taxon>Schizoporaceae</taxon>
        <taxon>Schizopora</taxon>
    </lineage>
</organism>
<dbReference type="Proteomes" id="UP000053477">
    <property type="component" value="Unassembled WGS sequence"/>
</dbReference>
<accession>A0A0H2QY36</accession>
<sequence>MPPSPSPPSPLAIAFVYTVVLFTMCASPIVPSLSGTLVIATYFEKSQACLLPAYVSEHRFIHATLTHCLSSILQALLRAGKARIWSYYVKTSFSHSPMPFVDRVRTCVDLFTHLLHHACLEQQHV</sequence>
<dbReference type="InParanoid" id="A0A0H2QY36"/>
<feature type="transmembrane region" description="Helical" evidence="1">
    <location>
        <begin position="12"/>
        <end position="43"/>
    </location>
</feature>
<dbReference type="EMBL" id="KQ086914">
    <property type="protein sequence ID" value="KLO03882.1"/>
    <property type="molecule type" value="Genomic_DNA"/>
</dbReference>
<keyword evidence="3" id="KW-1185">Reference proteome</keyword>
<gene>
    <name evidence="2" type="ORF">SCHPADRAFT_948215</name>
</gene>
<evidence type="ECO:0000256" key="1">
    <source>
        <dbReference type="SAM" id="Phobius"/>
    </source>
</evidence>
<proteinExistence type="predicted"/>
<evidence type="ECO:0000313" key="3">
    <source>
        <dbReference type="Proteomes" id="UP000053477"/>
    </source>
</evidence>
<keyword evidence="1" id="KW-0812">Transmembrane</keyword>